<proteinExistence type="predicted"/>
<keyword evidence="2" id="KW-1185">Reference proteome</keyword>
<evidence type="ECO:0000313" key="2">
    <source>
        <dbReference type="Proteomes" id="UP000262172"/>
    </source>
</evidence>
<dbReference type="PANTHER" id="PTHR34309">
    <property type="entry name" value="SLR1406 PROTEIN"/>
    <property type="match status" value="1"/>
</dbReference>
<dbReference type="RefSeq" id="WP_116243474.1">
    <property type="nucleotide sequence ID" value="NZ_QUAB01000048.1"/>
</dbReference>
<dbReference type="Proteomes" id="UP000262172">
    <property type="component" value="Unassembled WGS sequence"/>
</dbReference>
<evidence type="ECO:0000313" key="1">
    <source>
        <dbReference type="EMBL" id="REJ03954.1"/>
    </source>
</evidence>
<dbReference type="OrthoDB" id="493226at2"/>
<protein>
    <submittedName>
        <fullName evidence="1">Heme-binding protein</fullName>
    </submittedName>
</protein>
<dbReference type="InterPro" id="IPR052517">
    <property type="entry name" value="GlcG_carb_metab_protein"/>
</dbReference>
<dbReference type="Pfam" id="PF03928">
    <property type="entry name" value="HbpS-like"/>
    <property type="match status" value="1"/>
</dbReference>
<comment type="caution">
    <text evidence="1">The sequence shown here is derived from an EMBL/GenBank/DDBJ whole genome shotgun (WGS) entry which is preliminary data.</text>
</comment>
<dbReference type="Gene3D" id="3.30.450.150">
    <property type="entry name" value="Haem-degrading domain"/>
    <property type="match status" value="1"/>
</dbReference>
<dbReference type="InterPro" id="IPR038084">
    <property type="entry name" value="PduO/GlcC-like_sf"/>
</dbReference>
<accession>A0A371NP44</accession>
<name>A0A371NP44_9MICO</name>
<organism evidence="1 2">
    <name type="scientific">Microbacterium bovistercoris</name>
    <dbReference type="NCBI Taxonomy" id="2293570"/>
    <lineage>
        <taxon>Bacteria</taxon>
        <taxon>Bacillati</taxon>
        <taxon>Actinomycetota</taxon>
        <taxon>Actinomycetes</taxon>
        <taxon>Micrococcales</taxon>
        <taxon>Microbacteriaceae</taxon>
        <taxon>Microbacterium</taxon>
    </lineage>
</organism>
<reference evidence="1 2" key="1">
    <citation type="submission" date="2018-08" db="EMBL/GenBank/DDBJ databases">
        <title>Isolation, diversity and antifungal activity of Actinobacteria from cow dung.</title>
        <authorList>
            <person name="Ling L."/>
        </authorList>
    </citation>
    <scope>NUCLEOTIDE SEQUENCE [LARGE SCALE GENOMIC DNA]</scope>
    <source>
        <strain evidence="1 2">NEAU-LLE</strain>
    </source>
</reference>
<dbReference type="PANTHER" id="PTHR34309:SF1">
    <property type="entry name" value="PROTEIN GLCG"/>
    <property type="match status" value="1"/>
</dbReference>
<dbReference type="EMBL" id="QUAB01000048">
    <property type="protein sequence ID" value="REJ03954.1"/>
    <property type="molecule type" value="Genomic_DNA"/>
</dbReference>
<dbReference type="AlphaFoldDB" id="A0A371NP44"/>
<dbReference type="SUPFAM" id="SSF143744">
    <property type="entry name" value="GlcG-like"/>
    <property type="match status" value="1"/>
</dbReference>
<dbReference type="InterPro" id="IPR005624">
    <property type="entry name" value="PduO/GlcC-like"/>
</dbReference>
<sequence length="143" mass="14560">MSTHRQTAAITYETAARAIAIAMEVGAEHDVRVVAAVADPSMTLIAYGMADEATPHSAETSRRKAATAASVRRRTAQIPDALATTLPLGTGGALTTIDGGVPIVFDDQHVGGLGIAGGPPAVDAAIAIETLTRLGARTEGMEI</sequence>
<gene>
    <name evidence="1" type="ORF">DY023_16705</name>
</gene>